<reference evidence="3" key="1">
    <citation type="submission" date="2017-02" db="EMBL/GenBank/DDBJ databases">
        <title>Draft Genome Sequence of the Salt Water Bacterium Oceanospirillum linum ATCC 11336.</title>
        <authorList>
            <person name="Trachtenberg A.M."/>
            <person name="Carney J.G."/>
            <person name="Linnane J.D."/>
            <person name="Rheaume B.A."/>
            <person name="Pitts N.L."/>
            <person name="Mykles D.L."/>
            <person name="Maclea K.S."/>
        </authorList>
    </citation>
    <scope>NUCLEOTIDE SEQUENCE [LARGE SCALE GENOMIC DNA]</scope>
    <source>
        <strain evidence="3">ATCC 11336</strain>
    </source>
</reference>
<dbReference type="STRING" id="966.BTA35_0201970"/>
<protein>
    <submittedName>
        <fullName evidence="3">Phasin family protein</fullName>
    </submittedName>
</protein>
<accession>A0A1T1HEZ8</accession>
<sequence length="134" mass="14831">MQDKIMNAFAEQTKNMYAPMRKMNALMVENMEKMTEFQIEALKSYSKMGVNQLKNATEIKDADSVRDFTASQAELMSTLSKKVLEDAKSMADMTMEFKQEVEKIVEESRTTAAAAPAAEAKPAAKSNSRSSASA</sequence>
<dbReference type="NCBIfam" id="TIGR02809">
    <property type="entry name" value="phasin_3"/>
    <property type="match status" value="1"/>
</dbReference>
<dbReference type="AlphaFoldDB" id="A0A1T1HEZ8"/>
<dbReference type="Proteomes" id="UP000190064">
    <property type="component" value="Unassembled WGS sequence"/>
</dbReference>
<keyword evidence="4" id="KW-1185">Reference proteome</keyword>
<comment type="caution">
    <text evidence="3">The sequence shown here is derived from an EMBL/GenBank/DDBJ whole genome shotgun (WGS) entry which is preliminary data.</text>
</comment>
<evidence type="ECO:0000256" key="1">
    <source>
        <dbReference type="SAM" id="MobiDB-lite"/>
    </source>
</evidence>
<organism evidence="3 4">
    <name type="scientific">Oceanospirillum linum</name>
    <dbReference type="NCBI Taxonomy" id="966"/>
    <lineage>
        <taxon>Bacteria</taxon>
        <taxon>Pseudomonadati</taxon>
        <taxon>Pseudomonadota</taxon>
        <taxon>Gammaproteobacteria</taxon>
        <taxon>Oceanospirillales</taxon>
        <taxon>Oceanospirillaceae</taxon>
        <taxon>Oceanospirillum</taxon>
    </lineage>
</organism>
<proteinExistence type="predicted"/>
<feature type="domain" description="Phasin" evidence="2">
    <location>
        <begin position="8"/>
        <end position="107"/>
    </location>
</feature>
<gene>
    <name evidence="3" type="ORF">BTA35_0201970</name>
</gene>
<name>A0A1T1HEZ8_OCELI</name>
<feature type="region of interest" description="Disordered" evidence="1">
    <location>
        <begin position="106"/>
        <end position="134"/>
    </location>
</feature>
<evidence type="ECO:0000259" key="2">
    <source>
        <dbReference type="Pfam" id="PF09361"/>
    </source>
</evidence>
<evidence type="ECO:0000313" key="3">
    <source>
        <dbReference type="EMBL" id="OOV88310.1"/>
    </source>
</evidence>
<dbReference type="RefSeq" id="WP_077242740.1">
    <property type="nucleotide sequence ID" value="NZ_FXTS01000001.1"/>
</dbReference>
<dbReference type="EMBL" id="MTSD02000001">
    <property type="protein sequence ID" value="OOV88310.1"/>
    <property type="molecule type" value="Genomic_DNA"/>
</dbReference>
<dbReference type="InterPro" id="IPR018968">
    <property type="entry name" value="Phasin"/>
</dbReference>
<dbReference type="Pfam" id="PF09361">
    <property type="entry name" value="Phasin_2"/>
    <property type="match status" value="1"/>
</dbReference>
<feature type="compositionally biased region" description="Low complexity" evidence="1">
    <location>
        <begin position="112"/>
        <end position="134"/>
    </location>
</feature>
<dbReference type="InterPro" id="IPR014176">
    <property type="entry name" value="Phasin_subfam-3"/>
</dbReference>
<evidence type="ECO:0000313" key="4">
    <source>
        <dbReference type="Proteomes" id="UP000190064"/>
    </source>
</evidence>